<accession>A0A0A0HJ37</accession>
<dbReference type="InterPro" id="IPR011104">
    <property type="entry name" value="Hpr_kin/Pase_C"/>
</dbReference>
<proteinExistence type="predicted"/>
<evidence type="ECO:0000313" key="2">
    <source>
        <dbReference type="EMBL" id="KGM87817.1"/>
    </source>
</evidence>
<keyword evidence="2" id="KW-0418">Kinase</keyword>
<name>A0A0A0HJ37_9RHOB</name>
<feature type="domain" description="HPr kinase/phosphorylase C-terminal" evidence="1">
    <location>
        <begin position="31"/>
        <end position="108"/>
    </location>
</feature>
<organism evidence="2 3">
    <name type="scientific">Roseovarius mucosus DSM 17069</name>
    <dbReference type="NCBI Taxonomy" id="1288298"/>
    <lineage>
        <taxon>Bacteria</taxon>
        <taxon>Pseudomonadati</taxon>
        <taxon>Pseudomonadota</taxon>
        <taxon>Alphaproteobacteria</taxon>
        <taxon>Rhodobacterales</taxon>
        <taxon>Roseobacteraceae</taxon>
        <taxon>Roseovarius</taxon>
    </lineage>
</organism>
<gene>
    <name evidence="2" type="ORF">rosmuc_02555</name>
</gene>
<protein>
    <submittedName>
        <fullName evidence="2">Hpr(Ser) kinase/phosphatase</fullName>
        <ecNumber evidence="2">2.7.1.-</ecNumber>
        <ecNumber evidence="2">2.7.11.-</ecNumber>
        <ecNumber evidence="2">2.7.4.-</ecNumber>
    </submittedName>
</protein>
<comment type="caution">
    <text evidence="2">The sequence shown here is derived from an EMBL/GenBank/DDBJ whole genome shotgun (WGS) entry which is preliminary data.</text>
</comment>
<dbReference type="HOGENOM" id="CLU_052030_2_0_5"/>
<dbReference type="STRING" id="215743.ROSMUCSMR3_03240"/>
<dbReference type="eggNOG" id="COG1493">
    <property type="taxonomic scope" value="Bacteria"/>
</dbReference>
<dbReference type="Proteomes" id="UP000030021">
    <property type="component" value="Unassembled WGS sequence"/>
</dbReference>
<dbReference type="GO" id="GO:0000155">
    <property type="term" value="F:phosphorelay sensor kinase activity"/>
    <property type="evidence" value="ECO:0007669"/>
    <property type="project" value="InterPro"/>
</dbReference>
<sequence>MPMPPLIRWARALSWACRSKPVTTGTQSSGHVILHATCVAHSGRAVLIRGASGRGKSGLALQLLALGAGLVSDDRTRVWVAEGCIMADAPETIRGKIEARGMGILKIPSSGPQPLALIVDLDAETTERMPSLTHADLLGQSVPLVKKADHAHFPAAVLLYLIHGTLI</sequence>
<dbReference type="GO" id="GO:0005524">
    <property type="term" value="F:ATP binding"/>
    <property type="evidence" value="ECO:0007669"/>
    <property type="project" value="InterPro"/>
</dbReference>
<dbReference type="PATRIC" id="fig|1288298.3.peg.2568"/>
<dbReference type="EC" id="2.7.4.-" evidence="2"/>
<evidence type="ECO:0000313" key="3">
    <source>
        <dbReference type="Proteomes" id="UP000030021"/>
    </source>
</evidence>
<dbReference type="EC" id="2.7.11.-" evidence="2"/>
<dbReference type="Pfam" id="PF07475">
    <property type="entry name" value="Hpr_kinase_C"/>
    <property type="match status" value="1"/>
</dbReference>
<dbReference type="Gene3D" id="3.40.50.300">
    <property type="entry name" value="P-loop containing nucleotide triphosphate hydrolases"/>
    <property type="match status" value="1"/>
</dbReference>
<dbReference type="AlphaFoldDB" id="A0A0A0HJ37"/>
<dbReference type="InterPro" id="IPR027417">
    <property type="entry name" value="P-loop_NTPase"/>
</dbReference>
<dbReference type="EC" id="2.7.1.-" evidence="2"/>
<evidence type="ECO:0000259" key="1">
    <source>
        <dbReference type="Pfam" id="PF07475"/>
    </source>
</evidence>
<reference evidence="2 3" key="1">
    <citation type="submission" date="2013-01" db="EMBL/GenBank/DDBJ databases">
        <authorList>
            <person name="Fiebig A."/>
            <person name="Goeker M."/>
            <person name="Klenk H.-P.P."/>
        </authorList>
    </citation>
    <scope>NUCLEOTIDE SEQUENCE [LARGE SCALE GENOMIC DNA]</scope>
    <source>
        <strain evidence="2 3">DSM 17069</strain>
    </source>
</reference>
<dbReference type="SUPFAM" id="SSF53795">
    <property type="entry name" value="PEP carboxykinase-like"/>
    <property type="match status" value="1"/>
</dbReference>
<dbReference type="GO" id="GO:0006109">
    <property type="term" value="P:regulation of carbohydrate metabolic process"/>
    <property type="evidence" value="ECO:0007669"/>
    <property type="project" value="InterPro"/>
</dbReference>
<dbReference type="EMBL" id="AONH01000013">
    <property type="protein sequence ID" value="KGM87817.1"/>
    <property type="molecule type" value="Genomic_DNA"/>
</dbReference>
<keyword evidence="2" id="KW-0808">Transferase</keyword>